<dbReference type="Proteomes" id="UP000823937">
    <property type="component" value="Unassembled WGS sequence"/>
</dbReference>
<reference evidence="2" key="2">
    <citation type="submission" date="2021-04" db="EMBL/GenBank/DDBJ databases">
        <authorList>
            <person name="Gilroy R."/>
        </authorList>
    </citation>
    <scope>NUCLEOTIDE SEQUENCE</scope>
    <source>
        <strain evidence="2">CHK169-2315</strain>
    </source>
</reference>
<keyword evidence="1" id="KW-1133">Transmembrane helix</keyword>
<feature type="transmembrane region" description="Helical" evidence="1">
    <location>
        <begin position="173"/>
        <end position="192"/>
    </location>
</feature>
<feature type="transmembrane region" description="Helical" evidence="1">
    <location>
        <begin position="100"/>
        <end position="123"/>
    </location>
</feature>
<feature type="transmembrane region" description="Helical" evidence="1">
    <location>
        <begin position="239"/>
        <end position="267"/>
    </location>
</feature>
<protein>
    <submittedName>
        <fullName evidence="2">YybS family protein</fullName>
    </submittedName>
</protein>
<dbReference type="PANTHER" id="PTHR41324:SF1">
    <property type="entry name" value="DUF2232 DOMAIN-CONTAINING PROTEIN"/>
    <property type="match status" value="1"/>
</dbReference>
<evidence type="ECO:0000313" key="3">
    <source>
        <dbReference type="Proteomes" id="UP000823937"/>
    </source>
</evidence>
<feature type="transmembrane region" description="Helical" evidence="1">
    <location>
        <begin position="12"/>
        <end position="35"/>
    </location>
</feature>
<feature type="transmembrane region" description="Helical" evidence="1">
    <location>
        <begin position="274"/>
        <end position="300"/>
    </location>
</feature>
<comment type="caution">
    <text evidence="2">The sequence shown here is derived from an EMBL/GenBank/DDBJ whole genome shotgun (WGS) entry which is preliminary data.</text>
</comment>
<accession>A0A9D1TJ51</accession>
<evidence type="ECO:0000256" key="1">
    <source>
        <dbReference type="SAM" id="Phobius"/>
    </source>
</evidence>
<dbReference type="InterPro" id="IPR018710">
    <property type="entry name" value="DUF2232"/>
</dbReference>
<dbReference type="PANTHER" id="PTHR41324">
    <property type="entry name" value="MEMBRANE PROTEIN-RELATED"/>
    <property type="match status" value="1"/>
</dbReference>
<reference evidence="2" key="1">
    <citation type="journal article" date="2021" name="PeerJ">
        <title>Extensive microbial diversity within the chicken gut microbiome revealed by metagenomics and culture.</title>
        <authorList>
            <person name="Gilroy R."/>
            <person name="Ravi A."/>
            <person name="Getino M."/>
            <person name="Pursley I."/>
            <person name="Horton D.L."/>
            <person name="Alikhan N.F."/>
            <person name="Baker D."/>
            <person name="Gharbi K."/>
            <person name="Hall N."/>
            <person name="Watson M."/>
            <person name="Adriaenssens E.M."/>
            <person name="Foster-Nyarko E."/>
            <person name="Jarju S."/>
            <person name="Secka A."/>
            <person name="Antonio M."/>
            <person name="Oren A."/>
            <person name="Chaudhuri R.R."/>
            <person name="La Ragione R."/>
            <person name="Hildebrand F."/>
            <person name="Pallen M.J."/>
        </authorList>
    </citation>
    <scope>NUCLEOTIDE SEQUENCE</scope>
    <source>
        <strain evidence="2">CHK169-2315</strain>
    </source>
</reference>
<feature type="transmembrane region" description="Helical" evidence="1">
    <location>
        <begin position="55"/>
        <end position="88"/>
    </location>
</feature>
<sequence length="316" mass="35429">MNKSNKLTEGALLTAVYIVILLFFVFVPLVGPIGIFLLPIPFVLYTERYGAKSGFFMLIGALILSVIFATIIALPITLFIGIGGIVIGAAMKRGLRPYEIWAQGTLGFIIGILLLFAFAQVVLNINIYEQFDAAQKDSLEMMQSMANQFGIVGNDLQTVLEQTKEQLNMMKDLIPAMIAIMAIFLALITQWLSYKVINRLRRGTYHFPPFHQFNLPTVILWFYLLALIVSLLVEQSSSLGIITFNMITLGSVLLTIQGISFIFFFAYIKKFSKVAPVIVVILTVILPFIMMFIMRFIGILDLGLSMKKRMAESNKK</sequence>
<proteinExistence type="predicted"/>
<keyword evidence="1" id="KW-0472">Membrane</keyword>
<name>A0A9D1TJ51_9BACI</name>
<dbReference type="AlphaFoldDB" id="A0A9D1TJ51"/>
<evidence type="ECO:0000313" key="2">
    <source>
        <dbReference type="EMBL" id="HIV74109.1"/>
    </source>
</evidence>
<dbReference type="Pfam" id="PF09991">
    <property type="entry name" value="DUF2232"/>
    <property type="match status" value="1"/>
</dbReference>
<feature type="transmembrane region" description="Helical" evidence="1">
    <location>
        <begin position="213"/>
        <end position="233"/>
    </location>
</feature>
<gene>
    <name evidence="2" type="ORF">H9895_03395</name>
</gene>
<keyword evidence="1" id="KW-0812">Transmembrane</keyword>
<organism evidence="2 3">
    <name type="scientific">Candidatus Pseudogracilibacillus intestinigallinarum</name>
    <dbReference type="NCBI Taxonomy" id="2838742"/>
    <lineage>
        <taxon>Bacteria</taxon>
        <taxon>Bacillati</taxon>
        <taxon>Bacillota</taxon>
        <taxon>Bacilli</taxon>
        <taxon>Bacillales</taxon>
        <taxon>Bacillaceae</taxon>
        <taxon>Pseudogracilibacillus</taxon>
    </lineage>
</organism>
<dbReference type="EMBL" id="DXHX01000047">
    <property type="protein sequence ID" value="HIV74109.1"/>
    <property type="molecule type" value="Genomic_DNA"/>
</dbReference>